<accession>A0ABW0T0S7</accession>
<feature type="domain" description="NIPSNAP" evidence="2">
    <location>
        <begin position="47"/>
        <end position="124"/>
    </location>
</feature>
<sequence>MKPFERLLRGVVLLGAFGAAISAHGKPTNGTTTMESVQHLQDYQVIEFRRYVTKDGERAHFVKYFDTYFPETFEQLGAMVFGQFTERGHPDSFTWLRGFHDISARPVVNAAFYYGPVWKEHRVKVNAILPDSDNVMLLRPLRAEQGVMVLPAVDPVTEEHGAQGIVVAQIFAVKKGSEDAFARRAEATFSAYRIEGVHPAGVLVTLDVPNNFPQLPIRTDGPFLVWLGVVRDNATLDGRLAPLLTSAEKSLADSGLLRGAPERLVMDPTRRSRLRWLPDATAGASP</sequence>
<evidence type="ECO:0000259" key="2">
    <source>
        <dbReference type="Pfam" id="PF07978"/>
    </source>
</evidence>
<dbReference type="Proteomes" id="UP001596111">
    <property type="component" value="Unassembled WGS sequence"/>
</dbReference>
<dbReference type="InterPro" id="IPR012577">
    <property type="entry name" value="NIPSNAP"/>
</dbReference>
<proteinExistence type="predicted"/>
<organism evidence="3 4">
    <name type="scientific">Rhodanobacter terrae</name>
    <dbReference type="NCBI Taxonomy" id="418647"/>
    <lineage>
        <taxon>Bacteria</taxon>
        <taxon>Pseudomonadati</taxon>
        <taxon>Pseudomonadota</taxon>
        <taxon>Gammaproteobacteria</taxon>
        <taxon>Lysobacterales</taxon>
        <taxon>Rhodanobacteraceae</taxon>
        <taxon>Rhodanobacter</taxon>
    </lineage>
</organism>
<keyword evidence="1" id="KW-0732">Signal</keyword>
<feature type="signal peptide" evidence="1">
    <location>
        <begin position="1"/>
        <end position="25"/>
    </location>
</feature>
<name>A0ABW0T0S7_9GAMM</name>
<dbReference type="SUPFAM" id="SSF54909">
    <property type="entry name" value="Dimeric alpha+beta barrel"/>
    <property type="match status" value="1"/>
</dbReference>
<dbReference type="InterPro" id="IPR011008">
    <property type="entry name" value="Dimeric_a/b-barrel"/>
</dbReference>
<gene>
    <name evidence="3" type="ORF">ACFPPB_17745</name>
</gene>
<dbReference type="EMBL" id="JBHSNG010000028">
    <property type="protein sequence ID" value="MFC5582961.1"/>
    <property type="molecule type" value="Genomic_DNA"/>
</dbReference>
<protein>
    <submittedName>
        <fullName evidence="3">NIPSNAP family protein</fullName>
    </submittedName>
</protein>
<dbReference type="RefSeq" id="WP_377329542.1">
    <property type="nucleotide sequence ID" value="NZ_JBHSNG010000028.1"/>
</dbReference>
<dbReference type="Pfam" id="PF07978">
    <property type="entry name" value="NIPSNAP"/>
    <property type="match status" value="1"/>
</dbReference>
<evidence type="ECO:0000313" key="3">
    <source>
        <dbReference type="EMBL" id="MFC5582961.1"/>
    </source>
</evidence>
<feature type="chain" id="PRO_5046714035" evidence="1">
    <location>
        <begin position="26"/>
        <end position="286"/>
    </location>
</feature>
<evidence type="ECO:0000313" key="4">
    <source>
        <dbReference type="Proteomes" id="UP001596111"/>
    </source>
</evidence>
<keyword evidence="4" id="KW-1185">Reference proteome</keyword>
<dbReference type="Gene3D" id="3.30.70.100">
    <property type="match status" value="1"/>
</dbReference>
<reference evidence="4" key="1">
    <citation type="journal article" date="2019" name="Int. J. Syst. Evol. Microbiol.">
        <title>The Global Catalogue of Microorganisms (GCM) 10K type strain sequencing project: providing services to taxonomists for standard genome sequencing and annotation.</title>
        <authorList>
            <consortium name="The Broad Institute Genomics Platform"/>
            <consortium name="The Broad Institute Genome Sequencing Center for Infectious Disease"/>
            <person name="Wu L."/>
            <person name="Ma J."/>
        </authorList>
    </citation>
    <scope>NUCLEOTIDE SEQUENCE [LARGE SCALE GENOMIC DNA]</scope>
    <source>
        <strain evidence="4">CGMCC 1.13587</strain>
    </source>
</reference>
<comment type="caution">
    <text evidence="3">The sequence shown here is derived from an EMBL/GenBank/DDBJ whole genome shotgun (WGS) entry which is preliminary data.</text>
</comment>
<evidence type="ECO:0000256" key="1">
    <source>
        <dbReference type="SAM" id="SignalP"/>
    </source>
</evidence>